<feature type="transmembrane region" description="Helical" evidence="1">
    <location>
        <begin position="105"/>
        <end position="125"/>
    </location>
</feature>
<evidence type="ECO:0000313" key="3">
    <source>
        <dbReference type="Proteomes" id="UP000199312"/>
    </source>
</evidence>
<evidence type="ECO:0000313" key="2">
    <source>
        <dbReference type="EMBL" id="SFS32896.1"/>
    </source>
</evidence>
<evidence type="ECO:0000256" key="1">
    <source>
        <dbReference type="SAM" id="Phobius"/>
    </source>
</evidence>
<dbReference type="Proteomes" id="UP000199312">
    <property type="component" value="Unassembled WGS sequence"/>
</dbReference>
<dbReference type="AlphaFoldDB" id="A0A1I6NY71"/>
<feature type="transmembrane region" description="Helical" evidence="1">
    <location>
        <begin position="235"/>
        <end position="255"/>
    </location>
</feature>
<keyword evidence="1" id="KW-0812">Transmembrane</keyword>
<dbReference type="EMBL" id="FOZP01000001">
    <property type="protein sequence ID" value="SFS32896.1"/>
    <property type="molecule type" value="Genomic_DNA"/>
</dbReference>
<organism evidence="2 3">
    <name type="scientific">Lutibacter maritimus</name>
    <dbReference type="NCBI Taxonomy" id="593133"/>
    <lineage>
        <taxon>Bacteria</taxon>
        <taxon>Pseudomonadati</taxon>
        <taxon>Bacteroidota</taxon>
        <taxon>Flavobacteriia</taxon>
        <taxon>Flavobacteriales</taxon>
        <taxon>Flavobacteriaceae</taxon>
        <taxon>Lutibacter</taxon>
    </lineage>
</organism>
<keyword evidence="1" id="KW-1133">Transmembrane helix</keyword>
<feature type="transmembrane region" description="Helical" evidence="1">
    <location>
        <begin position="309"/>
        <end position="332"/>
    </location>
</feature>
<dbReference type="RefSeq" id="WP_090222692.1">
    <property type="nucleotide sequence ID" value="NZ_FOZP01000001.1"/>
</dbReference>
<gene>
    <name evidence="2" type="ORF">SAMN04488006_0710</name>
</gene>
<feature type="transmembrane region" description="Helical" evidence="1">
    <location>
        <begin position="137"/>
        <end position="160"/>
    </location>
</feature>
<accession>A0A1I6NY71</accession>
<feature type="transmembrane region" description="Helical" evidence="1">
    <location>
        <begin position="379"/>
        <end position="401"/>
    </location>
</feature>
<feature type="transmembrane region" description="Helical" evidence="1">
    <location>
        <begin position="52"/>
        <end position="69"/>
    </location>
</feature>
<feature type="transmembrane region" description="Helical" evidence="1">
    <location>
        <begin position="211"/>
        <end position="229"/>
    </location>
</feature>
<keyword evidence="1" id="KW-0472">Membrane</keyword>
<proteinExistence type="predicted"/>
<feature type="transmembrane region" description="Helical" evidence="1">
    <location>
        <begin position="344"/>
        <end position="367"/>
    </location>
</feature>
<sequence>MLQKLISKNIYLIALALFVLSAFLGLLIRWSFVFPSALISYKNFVQGHSHVAFLGWGYLAVFGLILHTFVPKYTWNNTFKISIIIAVISIFLMLFSFPFSGYKAFSIVLLVVFGISSYILSFNILKHLNGSDTSTKLIRFSIYYYLISSLATWFLVFVIIKFGKSDLYYNTIYFYLHFLYNGFFVFALFGLLFKVFENQKIKISEKYKKLFFMYLNVACIPAYALSILWSNVSTFFYVLGFAAAVLQLISLLFLFKIMQQAFLNLKWNILSKVLLKFLIIAYSLKIISQLFSAFPYFVQKSIALKPFFIIGYLHLFTLAFMSVFIVLVLSELNKIFFTNNSSKFGLFTFLAGIILTEFLLFGQGFLILAKLKPISNHNALLLICSVILFLGIFLLFISQLFKQKATL</sequence>
<reference evidence="3" key="1">
    <citation type="submission" date="2016-10" db="EMBL/GenBank/DDBJ databases">
        <authorList>
            <person name="Varghese N."/>
            <person name="Submissions S."/>
        </authorList>
    </citation>
    <scope>NUCLEOTIDE SEQUENCE [LARGE SCALE GENOMIC DNA]</scope>
    <source>
        <strain evidence="3">DSM 24450</strain>
    </source>
</reference>
<dbReference type="OrthoDB" id="2827525at2"/>
<keyword evidence="3" id="KW-1185">Reference proteome</keyword>
<feature type="transmembrane region" description="Helical" evidence="1">
    <location>
        <begin position="172"/>
        <end position="191"/>
    </location>
</feature>
<feature type="transmembrane region" description="Helical" evidence="1">
    <location>
        <begin position="81"/>
        <end position="99"/>
    </location>
</feature>
<protein>
    <recommendedName>
        <fullName evidence="4">Cytochrome C and Quinol oxidase polypeptide I</fullName>
    </recommendedName>
</protein>
<feature type="transmembrane region" description="Helical" evidence="1">
    <location>
        <begin position="12"/>
        <end position="32"/>
    </location>
</feature>
<dbReference type="STRING" id="593133.SAMN04488006_0710"/>
<evidence type="ECO:0008006" key="4">
    <source>
        <dbReference type="Google" id="ProtNLM"/>
    </source>
</evidence>
<feature type="transmembrane region" description="Helical" evidence="1">
    <location>
        <begin position="275"/>
        <end position="297"/>
    </location>
</feature>
<name>A0A1I6NY71_9FLAO</name>